<evidence type="ECO:0000256" key="5">
    <source>
        <dbReference type="ARBA" id="ARBA00022989"/>
    </source>
</evidence>
<keyword evidence="2" id="KW-1003">Cell membrane</keyword>
<evidence type="ECO:0000256" key="7">
    <source>
        <dbReference type="ARBA" id="ARBA00023136"/>
    </source>
</evidence>
<reference evidence="10 11" key="1">
    <citation type="submission" date="2024-09" db="EMBL/GenBank/DDBJ databases">
        <authorList>
            <person name="Sun Q."/>
            <person name="Mori K."/>
        </authorList>
    </citation>
    <scope>NUCLEOTIDE SEQUENCE [LARGE SCALE GENOMIC DNA]</scope>
    <source>
        <strain evidence="10 11">JCM 3307</strain>
    </source>
</reference>
<keyword evidence="4" id="KW-0547">Nucleotide-binding</keyword>
<dbReference type="EMBL" id="JBHMCA010000053">
    <property type="protein sequence ID" value="MFB9447467.1"/>
    <property type="molecule type" value="Genomic_DNA"/>
</dbReference>
<dbReference type="Pfam" id="PF18967">
    <property type="entry name" value="PycTM"/>
    <property type="match status" value="1"/>
</dbReference>
<evidence type="ECO:0000256" key="3">
    <source>
        <dbReference type="ARBA" id="ARBA00022692"/>
    </source>
</evidence>
<feature type="transmembrane region" description="Helical" evidence="8">
    <location>
        <begin position="64"/>
        <end position="86"/>
    </location>
</feature>
<feature type="domain" description="Pycsar effector protein" evidence="9">
    <location>
        <begin position="19"/>
        <end position="167"/>
    </location>
</feature>
<comment type="subcellular location">
    <subcellularLocation>
        <location evidence="1">Cell membrane</location>
    </subcellularLocation>
</comment>
<evidence type="ECO:0000256" key="8">
    <source>
        <dbReference type="SAM" id="Phobius"/>
    </source>
</evidence>
<evidence type="ECO:0000256" key="4">
    <source>
        <dbReference type="ARBA" id="ARBA00022741"/>
    </source>
</evidence>
<evidence type="ECO:0000313" key="10">
    <source>
        <dbReference type="EMBL" id="MFB9447467.1"/>
    </source>
</evidence>
<dbReference type="RefSeq" id="WP_223100666.1">
    <property type="nucleotide sequence ID" value="NZ_CP061913.1"/>
</dbReference>
<keyword evidence="7 8" id="KW-0472">Membrane</keyword>
<dbReference type="InterPro" id="IPR043760">
    <property type="entry name" value="PycTM_dom"/>
</dbReference>
<keyword evidence="6" id="KW-0051">Antiviral defense</keyword>
<keyword evidence="11" id="KW-1185">Reference proteome</keyword>
<name>A0ABV5MF35_9ACTN</name>
<evidence type="ECO:0000256" key="2">
    <source>
        <dbReference type="ARBA" id="ARBA00022475"/>
    </source>
</evidence>
<comment type="caution">
    <text evidence="10">The sequence shown here is derived from an EMBL/GenBank/DDBJ whole genome shotgun (WGS) entry which is preliminary data.</text>
</comment>
<keyword evidence="5 8" id="KW-1133">Transmembrane helix</keyword>
<protein>
    <recommendedName>
        <fullName evidence="9">Pycsar effector protein domain-containing protein</fullName>
    </recommendedName>
</protein>
<evidence type="ECO:0000256" key="1">
    <source>
        <dbReference type="ARBA" id="ARBA00004236"/>
    </source>
</evidence>
<evidence type="ECO:0000259" key="9">
    <source>
        <dbReference type="Pfam" id="PF18967"/>
    </source>
</evidence>
<proteinExistence type="predicted"/>
<evidence type="ECO:0000256" key="6">
    <source>
        <dbReference type="ARBA" id="ARBA00023118"/>
    </source>
</evidence>
<feature type="transmembrane region" description="Helical" evidence="8">
    <location>
        <begin position="153"/>
        <end position="175"/>
    </location>
</feature>
<accession>A0ABV5MF35</accession>
<sequence>MSETPECLDPLEDLRLALAVGASTQASIQHADTKAALLLTSLAGIVAMIADQPGATSSAPGSGVAATVSLVALGSTIATSAAVAIWHLGRCLAPRLGEPGGVPGNRFALPDLGTFRRPAAVTSVEQQRDEAWAAAATLADIAMQKFRAIQACLPWMAVTVASSITWLGLGLVLAAR</sequence>
<dbReference type="Proteomes" id="UP001589608">
    <property type="component" value="Unassembled WGS sequence"/>
</dbReference>
<keyword evidence="3 8" id="KW-0812">Transmembrane</keyword>
<gene>
    <name evidence="10" type="ORF">ACFFTR_30605</name>
</gene>
<organism evidence="10 11">
    <name type="scientific">Dactylosporangium vinaceum</name>
    <dbReference type="NCBI Taxonomy" id="53362"/>
    <lineage>
        <taxon>Bacteria</taxon>
        <taxon>Bacillati</taxon>
        <taxon>Actinomycetota</taxon>
        <taxon>Actinomycetes</taxon>
        <taxon>Micromonosporales</taxon>
        <taxon>Micromonosporaceae</taxon>
        <taxon>Dactylosporangium</taxon>
    </lineage>
</organism>
<evidence type="ECO:0000313" key="11">
    <source>
        <dbReference type="Proteomes" id="UP001589608"/>
    </source>
</evidence>